<evidence type="ECO:0000313" key="3">
    <source>
        <dbReference type="Proteomes" id="UP000242146"/>
    </source>
</evidence>
<dbReference type="OrthoDB" id="5844105at2759"/>
<dbReference type="EMBL" id="MCGT01000021">
    <property type="protein sequence ID" value="ORX51195.1"/>
    <property type="molecule type" value="Genomic_DNA"/>
</dbReference>
<proteinExistence type="predicted"/>
<protein>
    <submittedName>
        <fullName evidence="2">Uncharacterized protein</fullName>
    </submittedName>
</protein>
<dbReference type="Proteomes" id="UP000242146">
    <property type="component" value="Unassembled WGS sequence"/>
</dbReference>
<name>A0A1X2GDB2_9FUNG</name>
<evidence type="ECO:0000256" key="1">
    <source>
        <dbReference type="SAM" id="MobiDB-lite"/>
    </source>
</evidence>
<keyword evidence="3" id="KW-1185">Reference proteome</keyword>
<dbReference type="STRING" id="101127.A0A1X2GDB2"/>
<comment type="caution">
    <text evidence="2">The sequence shown here is derived from an EMBL/GenBank/DDBJ whole genome shotgun (WGS) entry which is preliminary data.</text>
</comment>
<sequence length="169" mass="19785">MAMLYFVSVRFKEDSAYHYRVCDYIWQLLTSPVPLERLLQREYANNQPDQRPNNATDVAWDQTRKYDVMTYRERQDMMHSNVGFNPNFRGRRQAPALAKENAAPSGRDPMSAKPYLQPVNPPSWDELKKSKDSSRMIGRPGSLMQVFWSSRDSDDLTRNFDGQKPMLEE</sequence>
<feature type="compositionally biased region" description="Basic and acidic residues" evidence="1">
    <location>
        <begin position="125"/>
        <end position="134"/>
    </location>
</feature>
<evidence type="ECO:0000313" key="2">
    <source>
        <dbReference type="EMBL" id="ORX51195.1"/>
    </source>
</evidence>
<dbReference type="AlphaFoldDB" id="A0A1X2GDB2"/>
<gene>
    <name evidence="2" type="ORF">DM01DRAFT_1337260</name>
</gene>
<accession>A0A1X2GDB2</accession>
<organism evidence="2 3">
    <name type="scientific">Hesseltinella vesiculosa</name>
    <dbReference type="NCBI Taxonomy" id="101127"/>
    <lineage>
        <taxon>Eukaryota</taxon>
        <taxon>Fungi</taxon>
        <taxon>Fungi incertae sedis</taxon>
        <taxon>Mucoromycota</taxon>
        <taxon>Mucoromycotina</taxon>
        <taxon>Mucoromycetes</taxon>
        <taxon>Mucorales</taxon>
        <taxon>Cunninghamellaceae</taxon>
        <taxon>Hesseltinella</taxon>
    </lineage>
</organism>
<reference evidence="2 3" key="1">
    <citation type="submission" date="2016-07" db="EMBL/GenBank/DDBJ databases">
        <title>Pervasive Adenine N6-methylation of Active Genes in Fungi.</title>
        <authorList>
            <consortium name="DOE Joint Genome Institute"/>
            <person name="Mondo S.J."/>
            <person name="Dannebaum R.O."/>
            <person name="Kuo R.C."/>
            <person name="Labutti K."/>
            <person name="Haridas S."/>
            <person name="Kuo A."/>
            <person name="Salamov A."/>
            <person name="Ahrendt S.R."/>
            <person name="Lipzen A."/>
            <person name="Sullivan W."/>
            <person name="Andreopoulos W.B."/>
            <person name="Clum A."/>
            <person name="Lindquist E."/>
            <person name="Daum C."/>
            <person name="Ramamoorthy G.K."/>
            <person name="Gryganskyi A."/>
            <person name="Culley D."/>
            <person name="Magnuson J.K."/>
            <person name="James T.Y."/>
            <person name="O'Malley M.A."/>
            <person name="Stajich J.E."/>
            <person name="Spatafora J.W."/>
            <person name="Visel A."/>
            <person name="Grigoriev I.V."/>
        </authorList>
    </citation>
    <scope>NUCLEOTIDE SEQUENCE [LARGE SCALE GENOMIC DNA]</scope>
    <source>
        <strain evidence="2 3">NRRL 3301</strain>
    </source>
</reference>
<feature type="region of interest" description="Disordered" evidence="1">
    <location>
        <begin position="80"/>
        <end position="169"/>
    </location>
</feature>